<name>A0A9P0HTY8_NEZVI</name>
<feature type="domain" description="Lipase" evidence="6">
    <location>
        <begin position="43"/>
        <end position="307"/>
    </location>
</feature>
<evidence type="ECO:0000256" key="5">
    <source>
        <dbReference type="SAM" id="SignalP"/>
    </source>
</evidence>
<dbReference type="PANTHER" id="PTHR11610:SF151">
    <property type="entry name" value="PHOSPHOLIPASE A1 MEMBER A-LIKE PROTEIN"/>
    <property type="match status" value="1"/>
</dbReference>
<feature type="chain" id="PRO_5040228843" description="Lipase domain-containing protein" evidence="5">
    <location>
        <begin position="21"/>
        <end position="320"/>
    </location>
</feature>
<dbReference type="OrthoDB" id="199913at2759"/>
<evidence type="ECO:0000256" key="2">
    <source>
        <dbReference type="ARBA" id="ARBA00010701"/>
    </source>
</evidence>
<feature type="signal peptide" evidence="5">
    <location>
        <begin position="1"/>
        <end position="20"/>
    </location>
</feature>
<dbReference type="InterPro" id="IPR013818">
    <property type="entry name" value="Lipase"/>
</dbReference>
<dbReference type="GO" id="GO:0005615">
    <property type="term" value="C:extracellular space"/>
    <property type="evidence" value="ECO:0007669"/>
    <property type="project" value="TreeGrafter"/>
</dbReference>
<reference evidence="7" key="1">
    <citation type="submission" date="2022-01" db="EMBL/GenBank/DDBJ databases">
        <authorList>
            <person name="King R."/>
        </authorList>
    </citation>
    <scope>NUCLEOTIDE SEQUENCE</scope>
</reference>
<evidence type="ECO:0000259" key="6">
    <source>
        <dbReference type="Pfam" id="PF00151"/>
    </source>
</evidence>
<dbReference type="GO" id="GO:0016042">
    <property type="term" value="P:lipid catabolic process"/>
    <property type="evidence" value="ECO:0007669"/>
    <property type="project" value="TreeGrafter"/>
</dbReference>
<evidence type="ECO:0000313" key="8">
    <source>
        <dbReference type="Proteomes" id="UP001152798"/>
    </source>
</evidence>
<dbReference type="GO" id="GO:0016298">
    <property type="term" value="F:lipase activity"/>
    <property type="evidence" value="ECO:0007669"/>
    <property type="project" value="InterPro"/>
</dbReference>
<dbReference type="Proteomes" id="UP001152798">
    <property type="component" value="Chromosome 7"/>
</dbReference>
<dbReference type="SUPFAM" id="SSF53474">
    <property type="entry name" value="alpha/beta-Hydrolases"/>
    <property type="match status" value="1"/>
</dbReference>
<evidence type="ECO:0000256" key="4">
    <source>
        <dbReference type="RuleBase" id="RU004262"/>
    </source>
</evidence>
<sequence length="320" mass="35445">MAILVRYALFFPALFSVVAGSIFTDCPLAFGNCSSDWIGYQFYDRENREYGQYVEVTAAGNNLTEAGFDWKKPVTVIIPGYAETTHRFELAALKRELLKNSDMSVLIMDWSKLTDDCYITAVINARYAGRCLADLVDTLGRPSTGLHVIGFSLGGHVPGSAADFLAPYKIPRITGLDPAFPLFWGLISQRRLSKDDGEFVDVVHTNAFLKGHILPLGHVDFFINGGMIQPGCSGSIFDVIDCSHLRSPIYYAESINSDIGFWGCGTSYFYAFFESCQPEDVSLLMGYHVNKKVRGIIMLTTKSKAPYANGKTSENRTLLQ</sequence>
<gene>
    <name evidence="7" type="ORF">NEZAVI_LOCUS15807</name>
</gene>
<protein>
    <recommendedName>
        <fullName evidence="6">Lipase domain-containing protein</fullName>
    </recommendedName>
</protein>
<dbReference type="InterPro" id="IPR029058">
    <property type="entry name" value="AB_hydrolase_fold"/>
</dbReference>
<dbReference type="Pfam" id="PF00151">
    <property type="entry name" value="Lipase"/>
    <property type="match status" value="1"/>
</dbReference>
<comment type="similarity">
    <text evidence="2 4">Belongs to the AB hydrolase superfamily. Lipase family.</text>
</comment>
<comment type="subcellular location">
    <subcellularLocation>
        <location evidence="1">Secreted</location>
    </subcellularLocation>
</comment>
<keyword evidence="3" id="KW-0964">Secreted</keyword>
<dbReference type="AlphaFoldDB" id="A0A9P0HTY8"/>
<dbReference type="EMBL" id="OV725083">
    <property type="protein sequence ID" value="CAH1408242.1"/>
    <property type="molecule type" value="Genomic_DNA"/>
</dbReference>
<proteinExistence type="inferred from homology"/>
<evidence type="ECO:0000256" key="1">
    <source>
        <dbReference type="ARBA" id="ARBA00004613"/>
    </source>
</evidence>
<dbReference type="PANTHER" id="PTHR11610">
    <property type="entry name" value="LIPASE"/>
    <property type="match status" value="1"/>
</dbReference>
<accession>A0A9P0HTY8</accession>
<dbReference type="Gene3D" id="3.40.50.1820">
    <property type="entry name" value="alpha/beta hydrolase"/>
    <property type="match status" value="1"/>
</dbReference>
<evidence type="ECO:0000313" key="7">
    <source>
        <dbReference type="EMBL" id="CAH1408242.1"/>
    </source>
</evidence>
<keyword evidence="5" id="KW-0732">Signal</keyword>
<keyword evidence="8" id="KW-1185">Reference proteome</keyword>
<dbReference type="GO" id="GO:0017171">
    <property type="term" value="F:serine hydrolase activity"/>
    <property type="evidence" value="ECO:0007669"/>
    <property type="project" value="TreeGrafter"/>
</dbReference>
<organism evidence="7 8">
    <name type="scientific">Nezara viridula</name>
    <name type="common">Southern green stink bug</name>
    <name type="synonym">Cimex viridulus</name>
    <dbReference type="NCBI Taxonomy" id="85310"/>
    <lineage>
        <taxon>Eukaryota</taxon>
        <taxon>Metazoa</taxon>
        <taxon>Ecdysozoa</taxon>
        <taxon>Arthropoda</taxon>
        <taxon>Hexapoda</taxon>
        <taxon>Insecta</taxon>
        <taxon>Pterygota</taxon>
        <taxon>Neoptera</taxon>
        <taxon>Paraneoptera</taxon>
        <taxon>Hemiptera</taxon>
        <taxon>Heteroptera</taxon>
        <taxon>Panheteroptera</taxon>
        <taxon>Pentatomomorpha</taxon>
        <taxon>Pentatomoidea</taxon>
        <taxon>Pentatomidae</taxon>
        <taxon>Pentatominae</taxon>
        <taxon>Nezara</taxon>
    </lineage>
</organism>
<evidence type="ECO:0000256" key="3">
    <source>
        <dbReference type="ARBA" id="ARBA00022525"/>
    </source>
</evidence>
<dbReference type="InterPro" id="IPR000734">
    <property type="entry name" value="TAG_lipase"/>
</dbReference>